<organism evidence="2 3">
    <name type="scientific">Thermomonospora echinospora</name>
    <dbReference type="NCBI Taxonomy" id="1992"/>
    <lineage>
        <taxon>Bacteria</taxon>
        <taxon>Bacillati</taxon>
        <taxon>Actinomycetota</taxon>
        <taxon>Actinomycetes</taxon>
        <taxon>Streptosporangiales</taxon>
        <taxon>Thermomonosporaceae</taxon>
        <taxon>Thermomonospora</taxon>
    </lineage>
</organism>
<dbReference type="Proteomes" id="UP000236723">
    <property type="component" value="Unassembled WGS sequence"/>
</dbReference>
<dbReference type="InterPro" id="IPR011008">
    <property type="entry name" value="Dimeric_a/b-barrel"/>
</dbReference>
<evidence type="ECO:0000313" key="3">
    <source>
        <dbReference type="Proteomes" id="UP000236723"/>
    </source>
</evidence>
<dbReference type="Gene3D" id="3.30.70.100">
    <property type="match status" value="1"/>
</dbReference>
<protein>
    <submittedName>
        <fullName evidence="2">Stress responsive A/B Barrel Domain</fullName>
    </submittedName>
</protein>
<proteinExistence type="predicted"/>
<reference evidence="3" key="1">
    <citation type="submission" date="2016-10" db="EMBL/GenBank/DDBJ databases">
        <authorList>
            <person name="Varghese N."/>
            <person name="Submissions S."/>
        </authorList>
    </citation>
    <scope>NUCLEOTIDE SEQUENCE [LARGE SCALE GENOMIC DNA]</scope>
    <source>
        <strain evidence="3">DSM 43163</strain>
    </source>
</reference>
<keyword evidence="3" id="KW-1185">Reference proteome</keyword>
<dbReference type="InterPro" id="IPR013097">
    <property type="entry name" value="Dabb"/>
</dbReference>
<dbReference type="PROSITE" id="PS51502">
    <property type="entry name" value="S_R_A_B_BARREL"/>
    <property type="match status" value="1"/>
</dbReference>
<accession>A0A1H5TA79</accession>
<dbReference type="OrthoDB" id="6637496at2"/>
<dbReference type="SUPFAM" id="SSF54909">
    <property type="entry name" value="Dimeric alpha+beta barrel"/>
    <property type="match status" value="1"/>
</dbReference>
<name>A0A1H5TA79_9ACTN</name>
<evidence type="ECO:0000259" key="1">
    <source>
        <dbReference type="PROSITE" id="PS51502"/>
    </source>
</evidence>
<dbReference type="Pfam" id="PF07876">
    <property type="entry name" value="Dabb"/>
    <property type="match status" value="1"/>
</dbReference>
<dbReference type="RefSeq" id="WP_103935964.1">
    <property type="nucleotide sequence ID" value="NZ_FNVO01000001.1"/>
</dbReference>
<gene>
    <name evidence="2" type="ORF">SAMN04489712_101545</name>
</gene>
<sequence>MLRHIIMLRWTPEATEDQKKAAEAGFRALPGAIAQIRGLACGPDLGLSTGAHDFAAVLDFDGADDWRVYQGHPAHRALVDGLIRPILDERASVQFDV</sequence>
<dbReference type="EMBL" id="FNVO01000001">
    <property type="protein sequence ID" value="SEF59782.1"/>
    <property type="molecule type" value="Genomic_DNA"/>
</dbReference>
<feature type="domain" description="Stress-response A/B barrel" evidence="1">
    <location>
        <begin position="2"/>
        <end position="95"/>
    </location>
</feature>
<dbReference type="AlphaFoldDB" id="A0A1H5TA79"/>
<dbReference type="SMART" id="SM00886">
    <property type="entry name" value="Dabb"/>
    <property type="match status" value="1"/>
</dbReference>
<evidence type="ECO:0000313" key="2">
    <source>
        <dbReference type="EMBL" id="SEF59782.1"/>
    </source>
</evidence>